<dbReference type="STRING" id="1936003.STSP2_01659"/>
<keyword evidence="3" id="KW-1185">Reference proteome</keyword>
<dbReference type="SUPFAM" id="SSF52540">
    <property type="entry name" value="P-loop containing nucleoside triphosphate hydrolases"/>
    <property type="match status" value="1"/>
</dbReference>
<organism evidence="2 3">
    <name type="scientific">Anaerohalosphaera lusitana</name>
    <dbReference type="NCBI Taxonomy" id="1936003"/>
    <lineage>
        <taxon>Bacteria</taxon>
        <taxon>Pseudomonadati</taxon>
        <taxon>Planctomycetota</taxon>
        <taxon>Phycisphaerae</taxon>
        <taxon>Sedimentisphaerales</taxon>
        <taxon>Anaerohalosphaeraceae</taxon>
        <taxon>Anaerohalosphaera</taxon>
    </lineage>
</organism>
<dbReference type="Gene3D" id="3.40.50.300">
    <property type="entry name" value="P-loop containing nucleotide triphosphate hydrolases"/>
    <property type="match status" value="1"/>
</dbReference>
<proteinExistence type="predicted"/>
<accession>A0A1U9NL86</accession>
<dbReference type="AlphaFoldDB" id="A0A1U9NL86"/>
<dbReference type="Proteomes" id="UP000189674">
    <property type="component" value="Chromosome"/>
</dbReference>
<sequence length="661" mass="75473">MRAFYSDNVGNFLNTSEDTILGQLSAGYNSARFYQLLSHQIEAWYEQIQILKEVFSGPLLNSKAKDWYILLEYSIPRRQKRIDAVVLTRHSVLVLEFKIGAREYQTADKLQVEDYCLDLRDFHAGSSGLTIVPLLVGTKARNSKVPSPTKDGYVKPVHLSNKDELGDVLLHCAFEYVDWEVQIDPLAWSSAPYQPTPTIIEAAQALYAGQNVREISRSHAGIENLTATYHAVSKAIESAKKNREKTVCFVTGVPGSGKTLAGLNVVHNRQLHDGDLGVFLSGNGPLVRILREALARDFADRNNVSRADGRREVSTFVQNVHDFLGAYFENKSEAPVDRVVVFDEAQRAWDKEQSIRKFRRHFSEPEMLLEIMDRHKDWAVFVALIGGGQEINSGEAGLAEWGRAIAEKFQNWNIMISPELKEGDHSTGGKMLFKQIPTNLQVQEEERLHLKVSVRSFRAEKTSDFVASLLMNEPSAARGIYDKYLSDFEIGFTRSLDQAKQWLMERKRGWRRIGLTASSGARRIKAYGLEVKNQLDYVCWFLNGPEDVRSSFYLEDVATEFSIQGLELDWTCLCWGADLRYDLSSGWEFRNFRGTKWQHVRNIRRKEYILNKYRVLLTRAREGLVIWVPKGDYNDSTRLPQFYDFTANYLSECGIPELTCN</sequence>
<evidence type="ECO:0000313" key="2">
    <source>
        <dbReference type="EMBL" id="AQT68494.1"/>
    </source>
</evidence>
<evidence type="ECO:0000313" key="3">
    <source>
        <dbReference type="Proteomes" id="UP000189674"/>
    </source>
</evidence>
<dbReference type="OrthoDB" id="3193269at2"/>
<dbReference type="EMBL" id="CP019791">
    <property type="protein sequence ID" value="AQT68494.1"/>
    <property type="molecule type" value="Genomic_DNA"/>
</dbReference>
<feature type="domain" description="Schlafen group 3-like DNA/RNA helicase" evidence="1">
    <location>
        <begin position="245"/>
        <end position="629"/>
    </location>
</feature>
<evidence type="ECO:0000259" key="1">
    <source>
        <dbReference type="Pfam" id="PF09848"/>
    </source>
</evidence>
<dbReference type="Pfam" id="PF09848">
    <property type="entry name" value="SLFN-g3_helicase"/>
    <property type="match status" value="1"/>
</dbReference>
<gene>
    <name evidence="2" type="ORF">STSP2_01659</name>
</gene>
<dbReference type="KEGG" id="alus:STSP2_01659"/>
<dbReference type="InterPro" id="IPR027417">
    <property type="entry name" value="P-loop_NTPase"/>
</dbReference>
<dbReference type="RefSeq" id="WP_146661535.1">
    <property type="nucleotide sequence ID" value="NZ_CP019791.1"/>
</dbReference>
<protein>
    <recommendedName>
        <fullName evidence="1">Schlafen group 3-like DNA/RNA helicase domain-containing protein</fullName>
    </recommendedName>
</protein>
<dbReference type="InterPro" id="IPR018647">
    <property type="entry name" value="SLFN_3-like_DNA/RNA_helicase"/>
</dbReference>
<reference evidence="3" key="1">
    <citation type="submission" date="2017-02" db="EMBL/GenBank/DDBJ databases">
        <title>Comparative genomics and description of representatives of a novel lineage of planctomycetes thriving in anoxic sediments.</title>
        <authorList>
            <person name="Spring S."/>
            <person name="Bunk B."/>
            <person name="Sproer C."/>
        </authorList>
    </citation>
    <scope>NUCLEOTIDE SEQUENCE [LARGE SCALE GENOMIC DNA]</scope>
    <source>
        <strain evidence="3">ST-NAGAB-D1</strain>
    </source>
</reference>
<name>A0A1U9NL86_9BACT</name>